<dbReference type="PANTHER" id="PTHR11846:SF0">
    <property type="entry name" value="ADENYLOSUCCINATE SYNTHETASE"/>
    <property type="match status" value="1"/>
</dbReference>
<comment type="caution">
    <text evidence="6">The sequence shown here is derived from an EMBL/GenBank/DDBJ whole genome shotgun (WGS) entry which is preliminary data.</text>
</comment>
<dbReference type="Proteomes" id="UP000886833">
    <property type="component" value="Unassembled WGS sequence"/>
</dbReference>
<dbReference type="AlphaFoldDB" id="A0A9D1GCG3"/>
<reference evidence="6" key="1">
    <citation type="submission" date="2020-10" db="EMBL/GenBank/DDBJ databases">
        <authorList>
            <person name="Gilroy R."/>
        </authorList>
    </citation>
    <scope>NUCLEOTIDE SEQUENCE</scope>
    <source>
        <strain evidence="6">CHK195-26880</strain>
    </source>
</reference>
<proteinExistence type="predicted"/>
<dbReference type="GO" id="GO:0044208">
    <property type="term" value="P:'de novo' AMP biosynthetic process"/>
    <property type="evidence" value="ECO:0007669"/>
    <property type="project" value="TreeGrafter"/>
</dbReference>
<sequence length="457" mass="52034">MVKNVISVIDGEAGSCGKAKVVGEIATDKSINLGAAITNCMPNAGHTFVDDNGNATVFRNIPVSAVNPNTELFIGPGSAIDMEVFKSEYERVSKYLGNRKIYVHEMVPLIEERHKQYEREHIKSGSTFKGGNAVTCEKILKDKKIEFFKTFRNAIVCSNDEWHERLYKHLENPLEYVILEGSQGCDLDINHSGHYPNTVCREVSTMQLLADSGISAERLLQTIMVIRPFPIRISNITKSGEYIYSGNYGKGEELTWTQINLASVYGSYPCRGDVECFPSYLNIKRLKKIISHCPEVCLKQIFGENYKSKSLDTITLLEALELERLMYKSKGLSEYETKLIELPTVDSDFPPNTIFDQSEQTTVTKMERRVFDLDIKKLKTNCQINTPSSLYLNFFQHLGLDFKGESGNFEDYYFNRYLREYFDWLERETGVEISALGTGAKNKERILKKELVKNIIK</sequence>
<dbReference type="GO" id="GO:0046040">
    <property type="term" value="P:IMP metabolic process"/>
    <property type="evidence" value="ECO:0007669"/>
    <property type="project" value="TreeGrafter"/>
</dbReference>
<dbReference type="InterPro" id="IPR001114">
    <property type="entry name" value="Adenylosuccinate_synthetase"/>
</dbReference>
<dbReference type="SUPFAM" id="SSF52540">
    <property type="entry name" value="P-loop containing nucleoside triphosphate hydrolases"/>
    <property type="match status" value="1"/>
</dbReference>
<evidence type="ECO:0000256" key="5">
    <source>
        <dbReference type="ARBA" id="ARBA00022842"/>
    </source>
</evidence>
<reference evidence="6" key="2">
    <citation type="journal article" date="2021" name="PeerJ">
        <title>Extensive microbial diversity within the chicken gut microbiome revealed by metagenomics and culture.</title>
        <authorList>
            <person name="Gilroy R."/>
            <person name="Ravi A."/>
            <person name="Getino M."/>
            <person name="Pursley I."/>
            <person name="Horton D.L."/>
            <person name="Alikhan N.F."/>
            <person name="Baker D."/>
            <person name="Gharbi K."/>
            <person name="Hall N."/>
            <person name="Watson M."/>
            <person name="Adriaenssens E.M."/>
            <person name="Foster-Nyarko E."/>
            <person name="Jarju S."/>
            <person name="Secka A."/>
            <person name="Antonio M."/>
            <person name="Oren A."/>
            <person name="Chaudhuri R.R."/>
            <person name="La Ragione R."/>
            <person name="Hildebrand F."/>
            <person name="Pallen M.J."/>
        </authorList>
    </citation>
    <scope>NUCLEOTIDE SEQUENCE</scope>
    <source>
        <strain evidence="6">CHK195-26880</strain>
    </source>
</reference>
<dbReference type="InterPro" id="IPR027417">
    <property type="entry name" value="P-loop_NTPase"/>
</dbReference>
<dbReference type="Gene3D" id="3.40.440.10">
    <property type="entry name" value="Adenylosuccinate Synthetase, subunit A, domain 1"/>
    <property type="match status" value="1"/>
</dbReference>
<dbReference type="SMART" id="SM00788">
    <property type="entry name" value="Adenylsucc_synt"/>
    <property type="match status" value="1"/>
</dbReference>
<evidence type="ECO:0000256" key="3">
    <source>
        <dbReference type="ARBA" id="ARBA00022741"/>
    </source>
</evidence>
<dbReference type="GO" id="GO:0004019">
    <property type="term" value="F:adenylosuccinate synthase activity"/>
    <property type="evidence" value="ECO:0007669"/>
    <property type="project" value="InterPro"/>
</dbReference>
<evidence type="ECO:0000313" key="7">
    <source>
        <dbReference type="Proteomes" id="UP000886833"/>
    </source>
</evidence>
<dbReference type="EMBL" id="DVKQ01000051">
    <property type="protein sequence ID" value="HIT37609.1"/>
    <property type="molecule type" value="Genomic_DNA"/>
</dbReference>
<dbReference type="GO" id="GO:0000166">
    <property type="term" value="F:nucleotide binding"/>
    <property type="evidence" value="ECO:0007669"/>
    <property type="project" value="UniProtKB-KW"/>
</dbReference>
<gene>
    <name evidence="6" type="ORF">IAB59_03920</name>
</gene>
<dbReference type="GO" id="GO:0046872">
    <property type="term" value="F:metal ion binding"/>
    <property type="evidence" value="ECO:0007669"/>
    <property type="project" value="UniProtKB-KW"/>
</dbReference>
<dbReference type="InterPro" id="IPR042109">
    <property type="entry name" value="Adenylosuccinate_synth_dom1"/>
</dbReference>
<dbReference type="GO" id="GO:0005737">
    <property type="term" value="C:cytoplasm"/>
    <property type="evidence" value="ECO:0007669"/>
    <property type="project" value="TreeGrafter"/>
</dbReference>
<dbReference type="PANTHER" id="PTHR11846">
    <property type="entry name" value="ADENYLOSUCCINATE SYNTHETASE"/>
    <property type="match status" value="1"/>
</dbReference>
<keyword evidence="5" id="KW-0460">Magnesium</keyword>
<keyword evidence="4" id="KW-0658">Purine biosynthesis</keyword>
<keyword evidence="2" id="KW-0479">Metal-binding</keyword>
<organism evidence="6 7">
    <name type="scientific">Candidatus Onthousia faecipullorum</name>
    <dbReference type="NCBI Taxonomy" id="2840887"/>
    <lineage>
        <taxon>Bacteria</taxon>
        <taxon>Bacillati</taxon>
        <taxon>Bacillota</taxon>
        <taxon>Bacilli</taxon>
        <taxon>Candidatus Onthousia</taxon>
    </lineage>
</organism>
<keyword evidence="1" id="KW-0436">Ligase</keyword>
<evidence type="ECO:0000256" key="4">
    <source>
        <dbReference type="ARBA" id="ARBA00022755"/>
    </source>
</evidence>
<name>A0A9D1GCG3_9FIRM</name>
<dbReference type="Pfam" id="PF00709">
    <property type="entry name" value="Adenylsucc_synt"/>
    <property type="match status" value="1"/>
</dbReference>
<protein>
    <submittedName>
        <fullName evidence="6">Adenylosuccinate synthetase</fullName>
    </submittedName>
</protein>
<evidence type="ECO:0000256" key="2">
    <source>
        <dbReference type="ARBA" id="ARBA00022723"/>
    </source>
</evidence>
<keyword evidence="3" id="KW-0547">Nucleotide-binding</keyword>
<evidence type="ECO:0000256" key="1">
    <source>
        <dbReference type="ARBA" id="ARBA00022598"/>
    </source>
</evidence>
<evidence type="ECO:0000313" key="6">
    <source>
        <dbReference type="EMBL" id="HIT37609.1"/>
    </source>
</evidence>
<accession>A0A9D1GCG3</accession>